<dbReference type="GO" id="GO:0034464">
    <property type="term" value="C:BBSome"/>
    <property type="evidence" value="ECO:0007669"/>
    <property type="project" value="InterPro"/>
</dbReference>
<dbReference type="STRING" id="3088.A0A383VDZ0"/>
<reference evidence="6 7" key="1">
    <citation type="submission" date="2016-10" db="EMBL/GenBank/DDBJ databases">
        <authorList>
            <person name="Cai Z."/>
        </authorList>
    </citation>
    <scope>NUCLEOTIDE SEQUENCE [LARGE SCALE GENOMIC DNA]</scope>
</reference>
<name>A0A383VDZ0_TETOB</name>
<dbReference type="Pfam" id="PF23339">
    <property type="entry name" value="PTHB1_CtH"/>
    <property type="match status" value="1"/>
</dbReference>
<dbReference type="AlphaFoldDB" id="A0A383VDZ0"/>
<evidence type="ECO:0000256" key="1">
    <source>
        <dbReference type="SAM" id="MobiDB-lite"/>
    </source>
</evidence>
<dbReference type="InterPro" id="IPR028073">
    <property type="entry name" value="PHTB1_N_dom"/>
</dbReference>
<evidence type="ECO:0000259" key="5">
    <source>
        <dbReference type="Pfam" id="PF23339"/>
    </source>
</evidence>
<feature type="domain" description="PTHB1 C-terminal helix bundle" evidence="5">
    <location>
        <begin position="823"/>
        <end position="897"/>
    </location>
</feature>
<evidence type="ECO:0000259" key="3">
    <source>
        <dbReference type="Pfam" id="PF23337"/>
    </source>
</evidence>
<dbReference type="EMBL" id="FNXT01000342">
    <property type="protein sequence ID" value="SZX63765.1"/>
    <property type="molecule type" value="Genomic_DNA"/>
</dbReference>
<dbReference type="PANTHER" id="PTHR20991">
    <property type="entry name" value="PARATHYROID HORMONE-RESPONSIVE B1 GENE"/>
    <property type="match status" value="1"/>
</dbReference>
<feature type="compositionally biased region" description="Low complexity" evidence="1">
    <location>
        <begin position="209"/>
        <end position="223"/>
    </location>
</feature>
<dbReference type="Pfam" id="PF23338">
    <property type="entry name" value="PTHB1_hp"/>
    <property type="match status" value="1"/>
</dbReference>
<feature type="region of interest" description="Disordered" evidence="1">
    <location>
        <begin position="297"/>
        <end position="321"/>
    </location>
</feature>
<proteinExistence type="predicted"/>
<dbReference type="Pfam" id="PF14727">
    <property type="entry name" value="PHTB1_N"/>
    <property type="match status" value="1"/>
</dbReference>
<dbReference type="InterPro" id="IPR055362">
    <property type="entry name" value="PTHB1_pf_dom"/>
</dbReference>
<evidence type="ECO:0000259" key="2">
    <source>
        <dbReference type="Pfam" id="PF14727"/>
    </source>
</evidence>
<evidence type="ECO:0000259" key="4">
    <source>
        <dbReference type="Pfam" id="PF23338"/>
    </source>
</evidence>
<dbReference type="Proteomes" id="UP000256970">
    <property type="component" value="Unassembled WGS sequence"/>
</dbReference>
<dbReference type="GO" id="GO:0060271">
    <property type="term" value="P:cilium assembly"/>
    <property type="evidence" value="ECO:0007669"/>
    <property type="project" value="TreeGrafter"/>
</dbReference>
<evidence type="ECO:0000313" key="6">
    <source>
        <dbReference type="EMBL" id="SZX63765.1"/>
    </source>
</evidence>
<feature type="domain" description="PTHB1 N-terminal" evidence="2">
    <location>
        <begin position="1"/>
        <end position="383"/>
    </location>
</feature>
<dbReference type="Pfam" id="PF23337">
    <property type="entry name" value="PTHB1_pf"/>
    <property type="match status" value="1"/>
</dbReference>
<dbReference type="GO" id="GO:0016020">
    <property type="term" value="C:membrane"/>
    <property type="evidence" value="ECO:0007669"/>
    <property type="project" value="TreeGrafter"/>
</dbReference>
<dbReference type="InterPro" id="IPR055364">
    <property type="entry name" value="PTHB1_CtH_dom"/>
</dbReference>
<sequence>MSLFSSREWWSTRLGTAEEFDQGSIAIANIDNDPNGNAKIITGSLQGMLRVHLPHQRGYHVEDMLLETELEGSILQLAAGNFLGSSSICLAVLHPRKLAVYALQAVGSSYLQHSKIYEHYLEHTAANMATGPFGGIAGVEHIVVQSYDGQLTFFEQEAMAFSRFLPSFLLPGPLAYAAASDSFITSTAGLELVAYKYSNLAAASGSKEQQQQQQQAGGPPAGAVSGKRIQADWTVVLGEAALDIRTGRITANTRADAPADILVLAEHTFFVLNLQGQLLLQRRLDYHPACCWPFPAGPDSSSSSSSATANPNQQQQQRPPENLLVATHTKALMVYRGQELAWAARLEMLPVAVRVAALEGMQGMIVALDDTGKLSVLYLGSEPPKQSVSFAESKQLDYAAMEAERKALLTQIKAAGGAGWDPAATAPAAAAGKGAAAAAKDLVLRAQVPSRLDDADRIVREGGEGPPGSNADGVAGFGAAGGAAAAGVKQLTVTLLLSNTTKSSMKDVSISIQVPAPVVALQQQLLLPELPPSSSSSSSRGPGEPLAVQVVLQVPAGSSIPAANTAEVVACYRSADKQLQCSQLALQLPMILFCQVIPPVKSAEYKVTVATNRDAAQLVALFGDMLVQAHPAHAEALSRSQAANVMSFHFGGGQEVTILVSKNAGRYRLQADSFAAMWLVLQELSRRLAGHFAAAEAKPAAAQQQQQPPPFSITFEESLPLQDVFELVDRHFALRAALAAANEALEQREVQFRSVQKRLLVRYKDRNAAPLNQLDVLMEETYDQILDLATQMEQLQAELLAAGQALGAGVQLLLLLTRFRFKLAAEESELLRCALSPVVLEGPEVSWEETTEAAMTHLLRSALARSAKDAAAAVPPLAPAADTARLKKHISLVLERLSKGMRLVAGSSSNNGGSAAAVAAH</sequence>
<dbReference type="PANTHER" id="PTHR20991:SF0">
    <property type="entry name" value="PROTEIN PTHB1"/>
    <property type="match status" value="1"/>
</dbReference>
<feature type="region of interest" description="Disordered" evidence="1">
    <location>
        <begin position="206"/>
        <end position="225"/>
    </location>
</feature>
<protein>
    <recommendedName>
        <fullName evidence="8">PTHB1 N-terminal domain-containing protein</fullName>
    </recommendedName>
</protein>
<accession>A0A383VDZ0</accession>
<evidence type="ECO:0000313" key="7">
    <source>
        <dbReference type="Proteomes" id="UP000256970"/>
    </source>
</evidence>
<feature type="domain" description="PTHB1 platform" evidence="3">
    <location>
        <begin position="589"/>
        <end position="697"/>
    </location>
</feature>
<evidence type="ECO:0008006" key="8">
    <source>
        <dbReference type="Google" id="ProtNLM"/>
    </source>
</evidence>
<organism evidence="6 7">
    <name type="scientific">Tetradesmus obliquus</name>
    <name type="common">Green alga</name>
    <name type="synonym">Acutodesmus obliquus</name>
    <dbReference type="NCBI Taxonomy" id="3088"/>
    <lineage>
        <taxon>Eukaryota</taxon>
        <taxon>Viridiplantae</taxon>
        <taxon>Chlorophyta</taxon>
        <taxon>core chlorophytes</taxon>
        <taxon>Chlorophyceae</taxon>
        <taxon>CS clade</taxon>
        <taxon>Sphaeropleales</taxon>
        <taxon>Scenedesmaceae</taxon>
        <taxon>Tetradesmus</taxon>
    </lineage>
</organism>
<keyword evidence="7" id="KW-1185">Reference proteome</keyword>
<dbReference type="InterPro" id="IPR026511">
    <property type="entry name" value="PTHB1"/>
</dbReference>
<dbReference type="InterPro" id="IPR055363">
    <property type="entry name" value="PTHB1_hp_dom"/>
</dbReference>
<feature type="domain" description="PTHB1 hairpin" evidence="4">
    <location>
        <begin position="718"/>
        <end position="820"/>
    </location>
</feature>
<gene>
    <name evidence="6" type="ORF">BQ4739_LOCUS4311</name>
</gene>